<dbReference type="GO" id="GO:0006506">
    <property type="term" value="P:GPI anchor biosynthetic process"/>
    <property type="evidence" value="ECO:0007669"/>
    <property type="project" value="UniProtKB-KW"/>
</dbReference>
<keyword evidence="4" id="KW-0337">GPI-anchor biosynthesis</keyword>
<accession>A0AA88KQS2</accession>
<evidence type="ECO:0000313" key="10">
    <source>
        <dbReference type="EMBL" id="KAG2392721.1"/>
    </source>
</evidence>
<evidence type="ECO:0000256" key="4">
    <source>
        <dbReference type="ARBA" id="ARBA00022502"/>
    </source>
</evidence>
<dbReference type="PANTHER" id="PTHR12982">
    <property type="entry name" value="PHOSPHATIDYLINOSITOL GLYCAN, CLASS C"/>
    <property type="match status" value="1"/>
</dbReference>
<gene>
    <name evidence="10" type="ORF">C9374_011446</name>
</gene>
<dbReference type="GeneID" id="68103900"/>
<feature type="transmembrane region" description="Helical" evidence="9">
    <location>
        <begin position="309"/>
        <end position="329"/>
    </location>
</feature>
<dbReference type="AlphaFoldDB" id="A0AA88KQS2"/>
<feature type="compositionally biased region" description="Polar residues" evidence="8">
    <location>
        <begin position="8"/>
        <end position="19"/>
    </location>
</feature>
<feature type="transmembrane region" description="Helical" evidence="9">
    <location>
        <begin position="228"/>
        <end position="248"/>
    </location>
</feature>
<evidence type="ECO:0000256" key="7">
    <source>
        <dbReference type="ARBA" id="ARBA00023136"/>
    </source>
</evidence>
<evidence type="ECO:0000256" key="2">
    <source>
        <dbReference type="ARBA" id="ARBA00004687"/>
    </source>
</evidence>
<organism evidence="10 11">
    <name type="scientific">Naegleria lovaniensis</name>
    <name type="common">Amoeba</name>
    <dbReference type="NCBI Taxonomy" id="51637"/>
    <lineage>
        <taxon>Eukaryota</taxon>
        <taxon>Discoba</taxon>
        <taxon>Heterolobosea</taxon>
        <taxon>Tetramitia</taxon>
        <taxon>Eutetramitia</taxon>
        <taxon>Vahlkampfiidae</taxon>
        <taxon>Naegleria</taxon>
    </lineage>
</organism>
<evidence type="ECO:0000256" key="6">
    <source>
        <dbReference type="ARBA" id="ARBA00022989"/>
    </source>
</evidence>
<comment type="pathway">
    <text evidence="2">Glycolipid biosynthesis; glycosylphosphatidylinositol-anchor biosynthesis.</text>
</comment>
<feature type="transmembrane region" description="Helical" evidence="9">
    <location>
        <begin position="255"/>
        <end position="273"/>
    </location>
</feature>
<keyword evidence="7 9" id="KW-0472">Membrane</keyword>
<dbReference type="PANTHER" id="PTHR12982:SF0">
    <property type="entry name" value="PHOSPHATIDYLINOSITOL N-ACETYLGLUCOSAMINYLTRANSFERASE SUBUNIT C"/>
    <property type="match status" value="1"/>
</dbReference>
<dbReference type="Proteomes" id="UP000816034">
    <property type="component" value="Unassembled WGS sequence"/>
</dbReference>
<keyword evidence="5 9" id="KW-0812">Transmembrane</keyword>
<evidence type="ECO:0008006" key="12">
    <source>
        <dbReference type="Google" id="ProtNLM"/>
    </source>
</evidence>
<feature type="region of interest" description="Disordered" evidence="8">
    <location>
        <begin position="1"/>
        <end position="38"/>
    </location>
</feature>
<feature type="transmembrane region" description="Helical" evidence="9">
    <location>
        <begin position="335"/>
        <end position="355"/>
    </location>
</feature>
<feature type="transmembrane region" description="Helical" evidence="9">
    <location>
        <begin position="112"/>
        <end position="132"/>
    </location>
</feature>
<comment type="caution">
    <text evidence="10">The sequence shown here is derived from an EMBL/GenBank/DDBJ whole genome shotgun (WGS) entry which is preliminary data.</text>
</comment>
<dbReference type="RefSeq" id="XP_044554615.1">
    <property type="nucleotide sequence ID" value="XM_044687102.1"/>
</dbReference>
<dbReference type="Pfam" id="PF06432">
    <property type="entry name" value="GPI2"/>
    <property type="match status" value="1"/>
</dbReference>
<feature type="transmembrane region" description="Helical" evidence="9">
    <location>
        <begin position="279"/>
        <end position="297"/>
    </location>
</feature>
<reference evidence="10 11" key="1">
    <citation type="journal article" date="2018" name="BMC Genomics">
        <title>The genome of Naegleria lovaniensis, the basis for a comparative approach to unravel pathogenicity factors of the human pathogenic amoeba N. fowleri.</title>
        <authorList>
            <person name="Liechti N."/>
            <person name="Schurch N."/>
            <person name="Bruggmann R."/>
            <person name="Wittwer M."/>
        </authorList>
    </citation>
    <scope>NUCLEOTIDE SEQUENCE [LARGE SCALE GENOMIC DNA]</scope>
    <source>
        <strain evidence="10 11">ATCC 30569</strain>
    </source>
</reference>
<name>A0AA88KQS2_NAELO</name>
<evidence type="ECO:0000256" key="1">
    <source>
        <dbReference type="ARBA" id="ARBA00004141"/>
    </source>
</evidence>
<comment type="subcellular location">
    <subcellularLocation>
        <location evidence="1">Membrane</location>
        <topology evidence="1">Multi-pass membrane protein</topology>
    </subcellularLocation>
</comment>
<dbReference type="InterPro" id="IPR009450">
    <property type="entry name" value="Plno_GlcNAc_GPI2"/>
</dbReference>
<dbReference type="EMBL" id="PYSW02000004">
    <property type="protein sequence ID" value="KAG2392721.1"/>
    <property type="molecule type" value="Genomic_DNA"/>
</dbReference>
<keyword evidence="11" id="KW-1185">Reference proteome</keyword>
<keyword evidence="6 9" id="KW-1133">Transmembrane helix</keyword>
<sequence length="390" mass="45517">MKRRKQSQHTNTDLKTITQRYHPGTSEHDPTVASTSPVHSTNVCSQRLLYKTLIENINLNNQNNILLQHDQESKAVDQRTKTILHSHQNFLSELKINQDLEIYNYWDTSKECLALAMQFTCCCLFCLIFFLIYEWEPSGKFQSFEIMAIIILVNFVFILPFLYLHRTLKKSSKSNTNNLNESSHDIQQSMNISSFSSTVFNWIIVVLILLGASPILRTLTLLYSQDTIIALVCLLFIIHLFTHDYYFVNGKTEKFNCYLSLNCVIFISALFASRLRHSLDAFVILLVAIELFLLFPFVRHQLRKNDKTFLYVTIYLLMTCTTVTVLYYFVSSVFLLFAFLSVNIIMVFLMPYLFIFSQTHYKQVLTGPWDEASVHPIEYEKIKNYLVSKK</sequence>
<evidence type="ECO:0000313" key="11">
    <source>
        <dbReference type="Proteomes" id="UP000816034"/>
    </source>
</evidence>
<protein>
    <recommendedName>
        <fullName evidence="12">Phosphatidylinositol N-acetylglucosaminyltransferase</fullName>
    </recommendedName>
</protein>
<evidence type="ECO:0000256" key="8">
    <source>
        <dbReference type="SAM" id="MobiDB-lite"/>
    </source>
</evidence>
<evidence type="ECO:0000256" key="9">
    <source>
        <dbReference type="SAM" id="Phobius"/>
    </source>
</evidence>
<feature type="transmembrane region" description="Helical" evidence="9">
    <location>
        <begin position="144"/>
        <end position="164"/>
    </location>
</feature>
<proteinExistence type="inferred from homology"/>
<dbReference type="GO" id="GO:0000506">
    <property type="term" value="C:glycosylphosphatidylinositol-N-acetylglucosaminyltransferase (GPI-GnT) complex"/>
    <property type="evidence" value="ECO:0007669"/>
    <property type="project" value="TreeGrafter"/>
</dbReference>
<comment type="similarity">
    <text evidence="3">Belongs to the PIGC family.</text>
</comment>
<evidence type="ECO:0000256" key="3">
    <source>
        <dbReference type="ARBA" id="ARBA00008321"/>
    </source>
</evidence>
<feature type="transmembrane region" description="Helical" evidence="9">
    <location>
        <begin position="199"/>
        <end position="216"/>
    </location>
</feature>
<evidence type="ECO:0000256" key="5">
    <source>
        <dbReference type="ARBA" id="ARBA00022692"/>
    </source>
</evidence>